<reference evidence="7" key="2">
    <citation type="journal article" date="2023" name="IMA Fungus">
        <title>Comparative genomic study of the Penicillium genus elucidates a diverse pangenome and 15 lateral gene transfer events.</title>
        <authorList>
            <person name="Petersen C."/>
            <person name="Sorensen T."/>
            <person name="Nielsen M.R."/>
            <person name="Sondergaard T.E."/>
            <person name="Sorensen J.L."/>
            <person name="Fitzpatrick D.A."/>
            <person name="Frisvad J.C."/>
            <person name="Nielsen K.L."/>
        </authorList>
    </citation>
    <scope>NUCLEOTIDE SEQUENCE</scope>
    <source>
        <strain evidence="7">IBT 30761</strain>
    </source>
</reference>
<evidence type="ECO:0000256" key="5">
    <source>
        <dbReference type="SAM" id="MobiDB-lite"/>
    </source>
</evidence>
<evidence type="ECO:0000313" key="8">
    <source>
        <dbReference type="Proteomes" id="UP001149074"/>
    </source>
</evidence>
<dbReference type="GO" id="GO:0022857">
    <property type="term" value="F:transmembrane transporter activity"/>
    <property type="evidence" value="ECO:0007669"/>
    <property type="project" value="InterPro"/>
</dbReference>
<sequence>MNDIVSDQHRALAFGIWPIGPTNGPVYGPIIDGFVFEYLSWKWTNWIVLIVGGAVLGLMCFIKETYAPVILRRRAARLRKQTRDLRWWTRYDGGDSCSKRLKDGLSRPFAMLVTEPICLFRDGYVALVYGGLYLCFIAYPIAFQTERGWSPGISGPRKGKTSAHNTVKEHIPRKRGRSVDPNNNADHRFWRDLSSFRILVMGINGAAEQRLACDCYQQPSSDADEGEPAMYATLGLNLAGTLLGLVESYL</sequence>
<dbReference type="SUPFAM" id="SSF103473">
    <property type="entry name" value="MFS general substrate transporter"/>
    <property type="match status" value="1"/>
</dbReference>
<dbReference type="GeneID" id="81360158"/>
<dbReference type="PANTHER" id="PTHR23502">
    <property type="entry name" value="MAJOR FACILITATOR SUPERFAMILY"/>
    <property type="match status" value="1"/>
</dbReference>
<dbReference type="PANTHER" id="PTHR23502:SF145">
    <property type="entry name" value="MULTIDRUG TRANSPORTER, PUTATIVE-RELATED"/>
    <property type="match status" value="1"/>
</dbReference>
<protein>
    <submittedName>
        <fullName evidence="7">MFS multidrug transporter</fullName>
    </submittedName>
</protein>
<evidence type="ECO:0000256" key="6">
    <source>
        <dbReference type="SAM" id="Phobius"/>
    </source>
</evidence>
<feature type="region of interest" description="Disordered" evidence="5">
    <location>
        <begin position="153"/>
        <end position="178"/>
    </location>
</feature>
<organism evidence="7 8">
    <name type="scientific">Penicillium argentinense</name>
    <dbReference type="NCBI Taxonomy" id="1131581"/>
    <lineage>
        <taxon>Eukaryota</taxon>
        <taxon>Fungi</taxon>
        <taxon>Dikarya</taxon>
        <taxon>Ascomycota</taxon>
        <taxon>Pezizomycotina</taxon>
        <taxon>Eurotiomycetes</taxon>
        <taxon>Eurotiomycetidae</taxon>
        <taxon>Eurotiales</taxon>
        <taxon>Aspergillaceae</taxon>
        <taxon>Penicillium</taxon>
    </lineage>
</organism>
<keyword evidence="4 6" id="KW-0472">Membrane</keyword>
<dbReference type="AlphaFoldDB" id="A0A9W9EXU4"/>
<name>A0A9W9EXU4_9EURO</name>
<dbReference type="Gene3D" id="1.20.1250.20">
    <property type="entry name" value="MFS general substrate transporter like domains"/>
    <property type="match status" value="1"/>
</dbReference>
<feature type="transmembrane region" description="Helical" evidence="6">
    <location>
        <begin position="46"/>
        <end position="71"/>
    </location>
</feature>
<gene>
    <name evidence="7" type="ORF">N7532_008687</name>
</gene>
<feature type="transmembrane region" description="Helical" evidence="6">
    <location>
        <begin position="124"/>
        <end position="142"/>
    </location>
</feature>
<dbReference type="OrthoDB" id="3365399at2759"/>
<dbReference type="GO" id="GO:0005886">
    <property type="term" value="C:plasma membrane"/>
    <property type="evidence" value="ECO:0007669"/>
    <property type="project" value="TreeGrafter"/>
</dbReference>
<evidence type="ECO:0000256" key="3">
    <source>
        <dbReference type="ARBA" id="ARBA00022989"/>
    </source>
</evidence>
<dbReference type="InterPro" id="IPR011701">
    <property type="entry name" value="MFS"/>
</dbReference>
<keyword evidence="8" id="KW-1185">Reference proteome</keyword>
<dbReference type="InterPro" id="IPR036259">
    <property type="entry name" value="MFS_trans_sf"/>
</dbReference>
<dbReference type="Proteomes" id="UP001149074">
    <property type="component" value="Unassembled WGS sequence"/>
</dbReference>
<reference evidence="7" key="1">
    <citation type="submission" date="2022-11" db="EMBL/GenBank/DDBJ databases">
        <authorList>
            <person name="Petersen C."/>
        </authorList>
    </citation>
    <scope>NUCLEOTIDE SEQUENCE</scope>
    <source>
        <strain evidence="7">IBT 30761</strain>
    </source>
</reference>
<evidence type="ECO:0000256" key="1">
    <source>
        <dbReference type="ARBA" id="ARBA00004141"/>
    </source>
</evidence>
<keyword evidence="2 6" id="KW-0812">Transmembrane</keyword>
<comment type="caution">
    <text evidence="7">The sequence shown here is derived from an EMBL/GenBank/DDBJ whole genome shotgun (WGS) entry which is preliminary data.</text>
</comment>
<dbReference type="EMBL" id="JAPQKI010000009">
    <property type="protein sequence ID" value="KAJ5090003.1"/>
    <property type="molecule type" value="Genomic_DNA"/>
</dbReference>
<comment type="subcellular location">
    <subcellularLocation>
        <location evidence="1">Membrane</location>
        <topology evidence="1">Multi-pass membrane protein</topology>
    </subcellularLocation>
</comment>
<evidence type="ECO:0000256" key="4">
    <source>
        <dbReference type="ARBA" id="ARBA00023136"/>
    </source>
</evidence>
<accession>A0A9W9EXU4</accession>
<evidence type="ECO:0000256" key="2">
    <source>
        <dbReference type="ARBA" id="ARBA00022692"/>
    </source>
</evidence>
<keyword evidence="3 6" id="KW-1133">Transmembrane helix</keyword>
<dbReference type="Pfam" id="PF07690">
    <property type="entry name" value="MFS_1"/>
    <property type="match status" value="1"/>
</dbReference>
<dbReference type="RefSeq" id="XP_056471985.1">
    <property type="nucleotide sequence ID" value="XM_056621179.1"/>
</dbReference>
<evidence type="ECO:0000313" key="7">
    <source>
        <dbReference type="EMBL" id="KAJ5090003.1"/>
    </source>
</evidence>
<proteinExistence type="predicted"/>